<comment type="catalytic activity">
    <reaction evidence="1 4">
        <text>a uridine in RNA = a pseudouridine in RNA</text>
        <dbReference type="Rhea" id="RHEA:48348"/>
        <dbReference type="Rhea" id="RHEA-COMP:12068"/>
        <dbReference type="Rhea" id="RHEA-COMP:12069"/>
        <dbReference type="ChEBI" id="CHEBI:65314"/>
        <dbReference type="ChEBI" id="CHEBI:65315"/>
    </reaction>
</comment>
<dbReference type="Pfam" id="PF00849">
    <property type="entry name" value="PseudoU_synth_2"/>
    <property type="match status" value="1"/>
</dbReference>
<feature type="active site" evidence="3">
    <location>
        <position position="131"/>
    </location>
</feature>
<dbReference type="PANTHER" id="PTHR21600">
    <property type="entry name" value="MITOCHONDRIAL RNA PSEUDOURIDINE SYNTHASE"/>
    <property type="match status" value="1"/>
</dbReference>
<dbReference type="NCBIfam" id="TIGR00005">
    <property type="entry name" value="rluA_subfam"/>
    <property type="match status" value="1"/>
</dbReference>
<gene>
    <name evidence="6" type="ORF">FC15_GL001183</name>
</gene>
<comment type="caution">
    <text evidence="6">The sequence shown here is derived from an EMBL/GenBank/DDBJ whole genome shotgun (WGS) entry which is preliminary data.</text>
</comment>
<evidence type="ECO:0000313" key="7">
    <source>
        <dbReference type="Proteomes" id="UP000051315"/>
    </source>
</evidence>
<keyword evidence="7" id="KW-1185">Reference proteome</keyword>
<dbReference type="EMBL" id="AZFX01000032">
    <property type="protein sequence ID" value="KRM10971.1"/>
    <property type="molecule type" value="Genomic_DNA"/>
</dbReference>
<name>A0A0R1W4B4_9LACO</name>
<dbReference type="CDD" id="cd02869">
    <property type="entry name" value="PseudoU_synth_RluA_like"/>
    <property type="match status" value="1"/>
</dbReference>
<dbReference type="EC" id="5.4.99.-" evidence="4"/>
<dbReference type="AlphaFoldDB" id="A0A0R1W4B4"/>
<dbReference type="InterPro" id="IPR006225">
    <property type="entry name" value="PsdUridine_synth_RluC/D"/>
</dbReference>
<dbReference type="InterPro" id="IPR050188">
    <property type="entry name" value="RluA_PseudoU_synthase"/>
</dbReference>
<dbReference type="GO" id="GO:0000455">
    <property type="term" value="P:enzyme-directed rRNA pseudouridine synthesis"/>
    <property type="evidence" value="ECO:0007669"/>
    <property type="project" value="TreeGrafter"/>
</dbReference>
<feature type="domain" description="Pseudouridine synthase RsuA/RluA-like" evidence="5">
    <location>
        <begin position="91"/>
        <end position="236"/>
    </location>
</feature>
<evidence type="ECO:0000259" key="5">
    <source>
        <dbReference type="Pfam" id="PF00849"/>
    </source>
</evidence>
<dbReference type="GO" id="GO:0140098">
    <property type="term" value="F:catalytic activity, acting on RNA"/>
    <property type="evidence" value="ECO:0007669"/>
    <property type="project" value="UniProtKB-ARBA"/>
</dbReference>
<dbReference type="GO" id="GO:0009982">
    <property type="term" value="F:pseudouridine synthase activity"/>
    <property type="evidence" value="ECO:0007669"/>
    <property type="project" value="InterPro"/>
</dbReference>
<dbReference type="InterPro" id="IPR006224">
    <property type="entry name" value="PsdUridine_synth_RluA-like_CS"/>
</dbReference>
<dbReference type="InterPro" id="IPR006145">
    <property type="entry name" value="PsdUridine_synth_RsuA/RluA"/>
</dbReference>
<dbReference type="OrthoDB" id="9773999at2"/>
<keyword evidence="4" id="KW-0413">Isomerase</keyword>
<dbReference type="InterPro" id="IPR020103">
    <property type="entry name" value="PsdUridine_synth_cat_dom_sf"/>
</dbReference>
<evidence type="ECO:0000256" key="4">
    <source>
        <dbReference type="RuleBase" id="RU362028"/>
    </source>
</evidence>
<dbReference type="PANTHER" id="PTHR21600:SF87">
    <property type="entry name" value="RNA PSEUDOURIDYLATE SYNTHASE DOMAIN-CONTAINING PROTEIN 1"/>
    <property type="match status" value="1"/>
</dbReference>
<evidence type="ECO:0000256" key="1">
    <source>
        <dbReference type="ARBA" id="ARBA00000073"/>
    </source>
</evidence>
<proteinExistence type="inferred from homology"/>
<protein>
    <recommendedName>
        <fullName evidence="4">Pseudouridine synthase</fullName>
        <ecNumber evidence="4">5.4.99.-</ecNumber>
    </recommendedName>
</protein>
<evidence type="ECO:0000313" key="6">
    <source>
        <dbReference type="EMBL" id="KRM10971.1"/>
    </source>
</evidence>
<evidence type="ECO:0000256" key="3">
    <source>
        <dbReference type="PIRSR" id="PIRSR606225-1"/>
    </source>
</evidence>
<dbReference type="Proteomes" id="UP000051315">
    <property type="component" value="Unassembled WGS sequence"/>
</dbReference>
<sequence>MKTYFSIQLPDYFEPLTIRQLLKYWLVPRKWQHLLRIQEKILVNQRYHHFDELVHGNDLITLDFDFLPTNTQSYLPDDSQRPTILFEDETTLVLNKPAGIKTHPNRPDETGTMLNYLQANSPNVLIVHRLDQQTSGALLIAKSTVVVPIYNRQLSSKMMKRDYLAWIEHPQLPDSGTLTGPIASDPNDIRKFRVDPENGLPATTHFQVLKRTDHAALVKLTLETGRTHQLRVHLSHFGHPIIGDPLYNDNTHPNDKMLLHGYQLSYEQPFGFHTIQRVQAPLPTYFPK</sequence>
<dbReference type="PROSITE" id="PS01129">
    <property type="entry name" value="PSI_RLU"/>
    <property type="match status" value="1"/>
</dbReference>
<dbReference type="Gene3D" id="3.30.2350.10">
    <property type="entry name" value="Pseudouridine synthase"/>
    <property type="match status" value="1"/>
</dbReference>
<comment type="function">
    <text evidence="4">Responsible for synthesis of pseudouridine from uracil.</text>
</comment>
<dbReference type="SUPFAM" id="SSF55120">
    <property type="entry name" value="Pseudouridine synthase"/>
    <property type="match status" value="1"/>
</dbReference>
<dbReference type="PATRIC" id="fig|1423735.3.peg.1228"/>
<reference evidence="6 7" key="1">
    <citation type="journal article" date="2015" name="Genome Announc.">
        <title>Expanding the biotechnology potential of lactobacilli through comparative genomics of 213 strains and associated genera.</title>
        <authorList>
            <person name="Sun Z."/>
            <person name="Harris H.M."/>
            <person name="McCann A."/>
            <person name="Guo C."/>
            <person name="Argimon S."/>
            <person name="Zhang W."/>
            <person name="Yang X."/>
            <person name="Jeffery I.B."/>
            <person name="Cooney J.C."/>
            <person name="Kagawa T.F."/>
            <person name="Liu W."/>
            <person name="Song Y."/>
            <person name="Salvetti E."/>
            <person name="Wrobel A."/>
            <person name="Rasinkangas P."/>
            <person name="Parkhill J."/>
            <person name="Rea M.C."/>
            <person name="O'Sullivan O."/>
            <person name="Ritari J."/>
            <person name="Douillard F.P."/>
            <person name="Paul Ross R."/>
            <person name="Yang R."/>
            <person name="Briner A.E."/>
            <person name="Felis G.E."/>
            <person name="de Vos W.M."/>
            <person name="Barrangou R."/>
            <person name="Klaenhammer T.R."/>
            <person name="Caufield P.W."/>
            <person name="Cui Y."/>
            <person name="Zhang H."/>
            <person name="O'Toole P.W."/>
        </authorList>
    </citation>
    <scope>NUCLEOTIDE SEQUENCE [LARGE SCALE GENOMIC DNA]</scope>
    <source>
        <strain evidence="6 7">DSM 17758</strain>
    </source>
</reference>
<dbReference type="STRING" id="1423735.FC15_GL001183"/>
<organism evidence="6 7">
    <name type="scientific">Lapidilactobacillus concavus DSM 17758</name>
    <dbReference type="NCBI Taxonomy" id="1423735"/>
    <lineage>
        <taxon>Bacteria</taxon>
        <taxon>Bacillati</taxon>
        <taxon>Bacillota</taxon>
        <taxon>Bacilli</taxon>
        <taxon>Lactobacillales</taxon>
        <taxon>Lactobacillaceae</taxon>
        <taxon>Lapidilactobacillus</taxon>
    </lineage>
</organism>
<evidence type="ECO:0000256" key="2">
    <source>
        <dbReference type="ARBA" id="ARBA00010876"/>
    </source>
</evidence>
<comment type="similarity">
    <text evidence="2 4">Belongs to the pseudouridine synthase RluA family.</text>
</comment>
<accession>A0A0R1W4B4</accession>
<dbReference type="GO" id="GO:0003723">
    <property type="term" value="F:RNA binding"/>
    <property type="evidence" value="ECO:0007669"/>
    <property type="project" value="InterPro"/>
</dbReference>
<dbReference type="RefSeq" id="WP_057823840.1">
    <property type="nucleotide sequence ID" value="NZ_AZFX01000032.1"/>
</dbReference>